<reference evidence="2 3" key="1">
    <citation type="journal article" date="2016" name="Nat. Commun.">
        <title>Extremotolerant tardigrade genome and improved radiotolerance of human cultured cells by tardigrade-unique protein.</title>
        <authorList>
            <person name="Hashimoto T."/>
            <person name="Horikawa D.D."/>
            <person name="Saito Y."/>
            <person name="Kuwahara H."/>
            <person name="Kozuka-Hata H."/>
            <person name="Shin-I T."/>
            <person name="Minakuchi Y."/>
            <person name="Ohishi K."/>
            <person name="Motoyama A."/>
            <person name="Aizu T."/>
            <person name="Enomoto A."/>
            <person name="Kondo K."/>
            <person name="Tanaka S."/>
            <person name="Hara Y."/>
            <person name="Koshikawa S."/>
            <person name="Sagara H."/>
            <person name="Miura T."/>
            <person name="Yokobori S."/>
            <person name="Miyagawa K."/>
            <person name="Suzuki Y."/>
            <person name="Kubo T."/>
            <person name="Oyama M."/>
            <person name="Kohara Y."/>
            <person name="Fujiyama A."/>
            <person name="Arakawa K."/>
            <person name="Katayama T."/>
            <person name="Toyoda A."/>
            <person name="Kunieda T."/>
        </authorList>
    </citation>
    <scope>NUCLEOTIDE SEQUENCE [LARGE SCALE GENOMIC DNA]</scope>
    <source>
        <strain evidence="2 3">YOKOZUNA-1</strain>
    </source>
</reference>
<dbReference type="EMBL" id="BDGG01000006">
    <property type="protein sequence ID" value="GAV00998.1"/>
    <property type="molecule type" value="Genomic_DNA"/>
</dbReference>
<protein>
    <submittedName>
        <fullName evidence="2">Uncharacterized protein</fullName>
    </submittedName>
</protein>
<organism evidence="2 3">
    <name type="scientific">Ramazzottius varieornatus</name>
    <name type="common">Water bear</name>
    <name type="synonym">Tardigrade</name>
    <dbReference type="NCBI Taxonomy" id="947166"/>
    <lineage>
        <taxon>Eukaryota</taxon>
        <taxon>Metazoa</taxon>
        <taxon>Ecdysozoa</taxon>
        <taxon>Tardigrada</taxon>
        <taxon>Eutardigrada</taxon>
        <taxon>Parachela</taxon>
        <taxon>Hypsibioidea</taxon>
        <taxon>Ramazzottiidae</taxon>
        <taxon>Ramazzottius</taxon>
    </lineage>
</organism>
<feature type="compositionally biased region" description="Low complexity" evidence="1">
    <location>
        <begin position="291"/>
        <end position="302"/>
    </location>
</feature>
<feature type="compositionally biased region" description="Polar residues" evidence="1">
    <location>
        <begin position="164"/>
        <end position="173"/>
    </location>
</feature>
<evidence type="ECO:0000313" key="2">
    <source>
        <dbReference type="EMBL" id="GAV00998.1"/>
    </source>
</evidence>
<proteinExistence type="predicted"/>
<feature type="compositionally biased region" description="Low complexity" evidence="1">
    <location>
        <begin position="127"/>
        <end position="140"/>
    </location>
</feature>
<dbReference type="Gene3D" id="6.10.250.970">
    <property type="match status" value="1"/>
</dbReference>
<keyword evidence="3" id="KW-1185">Reference proteome</keyword>
<sequence>MHGFDMDNVCETETQHLMVPSTEPYLNCIAAKMAVLPNQKKSLDRFKRRVGTFKKHSEHKKEHYIEFAQGEYRKEIMETEPLRKKFLEGTKKKSKKEKSDKSSKKLDVLPVSVINDENLNALTYMKQQQQQQQQQHLQQQSSPAIKTDQSLEHDLPSLSSSDPQSNIDLNGSLSQFGQDFPDFAGLGSIDDLFSGDDPEGNFDVGDMLQQISDQLTGNLAKEVDALDAYNSPPQAVPFGPPGTAAGTPASGGRDSSSSLKHESLPSTPLLDEINQNGFTSAEVLPPGSTFASQQAPSQQQQQLRDFTAASRNTFFPNGGPNLSSAEKQEQAVFQHNKLMAQQAQMQQQQRQYMPKAVSPFASSGGHPDMVTTFGSSPVEATVFQQQAQQGAYGRIGQMTPHQQVPYNGLMQQQQQQRSSPGAMGTGRWQTTPDGMAAQSGMTGGYHPAQLKQMNGMQSMQSLQAMQQSGAEVPAGYGVPPQSMQPHGHAPGSKVVYQPAGLVPQGYAAPSAAQLAQHQAHLAQQSQQASARFASSPYPVNVNGYPGRPQYRTAMMPQQPASKMYYPAATQQAYNNPVPLASSAMEHQAAMRQMAGYRPTAASPYATTPQQPTHFVTAPNSSTLMQQQQQQQQQQSFYAQQQQHQQMQVQNPYEQHSVVYQNPQDGYNAGWS</sequence>
<name>A0A1D1VML8_RAMVA</name>
<dbReference type="AlphaFoldDB" id="A0A1D1VML8"/>
<feature type="region of interest" description="Disordered" evidence="1">
    <location>
        <begin position="126"/>
        <end position="173"/>
    </location>
</feature>
<evidence type="ECO:0000313" key="3">
    <source>
        <dbReference type="Proteomes" id="UP000186922"/>
    </source>
</evidence>
<dbReference type="InterPro" id="IPR046370">
    <property type="entry name" value="MAML_N_sf"/>
</dbReference>
<evidence type="ECO:0000256" key="1">
    <source>
        <dbReference type="SAM" id="MobiDB-lite"/>
    </source>
</evidence>
<dbReference type="Proteomes" id="UP000186922">
    <property type="component" value="Unassembled WGS sequence"/>
</dbReference>
<feature type="region of interest" description="Disordered" evidence="1">
    <location>
        <begin position="230"/>
        <end position="304"/>
    </location>
</feature>
<feature type="compositionally biased region" description="Low complexity" evidence="1">
    <location>
        <begin position="241"/>
        <end position="258"/>
    </location>
</feature>
<accession>A0A1D1VML8</accession>
<comment type="caution">
    <text evidence="2">The sequence shown here is derived from an EMBL/GenBank/DDBJ whole genome shotgun (WGS) entry which is preliminary data.</text>
</comment>
<gene>
    <name evidence="2" type="primary">RvY_11775-1</name>
    <name evidence="2" type="synonym">RvY_11775.1</name>
    <name evidence="2" type="ORF">RvY_11775</name>
</gene>